<reference evidence="7" key="1">
    <citation type="submission" date="2020-04" db="EMBL/GenBank/DDBJ databases">
        <title>A desert anoxygenic phototrophic bacterium fixes CO2 using RubisCO under aerobic conditions.</title>
        <authorList>
            <person name="Tang K."/>
        </authorList>
    </citation>
    <scope>NUCLEOTIDE SEQUENCE [LARGE SCALE GENOMIC DNA]</scope>
    <source>
        <strain evidence="7">MIMtkB3</strain>
    </source>
</reference>
<dbReference type="PANTHER" id="PTHR33507">
    <property type="entry name" value="INNER MEMBRANE PROTEIN YBBJ"/>
    <property type="match status" value="1"/>
</dbReference>
<feature type="domain" description="NfeD-like C-terminal" evidence="6">
    <location>
        <begin position="90"/>
        <end position="146"/>
    </location>
</feature>
<proteinExistence type="predicted"/>
<dbReference type="PANTHER" id="PTHR33507:SF3">
    <property type="entry name" value="INNER MEMBRANE PROTEIN YBBJ"/>
    <property type="match status" value="1"/>
</dbReference>
<dbReference type="InterPro" id="IPR036259">
    <property type="entry name" value="MFS_trans_sf"/>
</dbReference>
<dbReference type="Pfam" id="PF01957">
    <property type="entry name" value="NfeD"/>
    <property type="match status" value="1"/>
</dbReference>
<evidence type="ECO:0000256" key="2">
    <source>
        <dbReference type="ARBA" id="ARBA00022692"/>
    </source>
</evidence>
<keyword evidence="8" id="KW-1185">Reference proteome</keyword>
<protein>
    <submittedName>
        <fullName evidence="7">NfeD family protein</fullName>
    </submittedName>
</protein>
<keyword evidence="4 5" id="KW-0472">Membrane</keyword>
<dbReference type="Gene3D" id="2.40.50.140">
    <property type="entry name" value="Nucleic acid-binding proteins"/>
    <property type="match status" value="1"/>
</dbReference>
<dbReference type="AlphaFoldDB" id="A0A858R868"/>
<dbReference type="InterPro" id="IPR052165">
    <property type="entry name" value="Membrane_assoc_protease"/>
</dbReference>
<dbReference type="SUPFAM" id="SSF103473">
    <property type="entry name" value="MFS general substrate transporter"/>
    <property type="match status" value="1"/>
</dbReference>
<evidence type="ECO:0000259" key="6">
    <source>
        <dbReference type="Pfam" id="PF01957"/>
    </source>
</evidence>
<dbReference type="InterPro" id="IPR012340">
    <property type="entry name" value="NA-bd_OB-fold"/>
</dbReference>
<dbReference type="InterPro" id="IPR002810">
    <property type="entry name" value="NfeD-like_C"/>
</dbReference>
<keyword evidence="2 5" id="KW-0812">Transmembrane</keyword>
<name>A0A858R868_9PROT</name>
<evidence type="ECO:0000313" key="8">
    <source>
        <dbReference type="Proteomes" id="UP000501891"/>
    </source>
</evidence>
<evidence type="ECO:0000256" key="4">
    <source>
        <dbReference type="ARBA" id="ARBA00023136"/>
    </source>
</evidence>
<evidence type="ECO:0000313" key="7">
    <source>
        <dbReference type="EMBL" id="QJE73564.1"/>
    </source>
</evidence>
<comment type="subcellular location">
    <subcellularLocation>
        <location evidence="1">Membrane</location>
        <topology evidence="1">Multi-pass membrane protein</topology>
    </subcellularLocation>
</comment>
<gene>
    <name evidence="7" type="ORF">HHL28_11130</name>
</gene>
<organism evidence="7 8">
    <name type="scientific">Aerophototrophica crusticola</name>
    <dbReference type="NCBI Taxonomy" id="1709002"/>
    <lineage>
        <taxon>Bacteria</taxon>
        <taxon>Pseudomonadati</taxon>
        <taxon>Pseudomonadota</taxon>
        <taxon>Alphaproteobacteria</taxon>
        <taxon>Rhodospirillales</taxon>
        <taxon>Rhodospirillaceae</taxon>
        <taxon>Aerophototrophica</taxon>
    </lineage>
</organism>
<keyword evidence="3 5" id="KW-1133">Transmembrane helix</keyword>
<evidence type="ECO:0000256" key="3">
    <source>
        <dbReference type="ARBA" id="ARBA00022989"/>
    </source>
</evidence>
<dbReference type="GO" id="GO:0005886">
    <property type="term" value="C:plasma membrane"/>
    <property type="evidence" value="ECO:0007669"/>
    <property type="project" value="TreeGrafter"/>
</dbReference>
<accession>A0A858R868</accession>
<dbReference type="KEGG" id="acru:HHL28_11130"/>
<evidence type="ECO:0000256" key="5">
    <source>
        <dbReference type="SAM" id="Phobius"/>
    </source>
</evidence>
<dbReference type="Proteomes" id="UP000501891">
    <property type="component" value="Chromosome"/>
</dbReference>
<dbReference type="SUPFAM" id="SSF141322">
    <property type="entry name" value="NfeD domain-like"/>
    <property type="match status" value="1"/>
</dbReference>
<feature type="transmembrane region" description="Helical" evidence="5">
    <location>
        <begin position="54"/>
        <end position="73"/>
    </location>
</feature>
<evidence type="ECO:0000256" key="1">
    <source>
        <dbReference type="ARBA" id="ARBA00004141"/>
    </source>
</evidence>
<feature type="transmembrane region" description="Helical" evidence="5">
    <location>
        <begin position="6"/>
        <end position="25"/>
    </location>
</feature>
<sequence>MESLKLVFWHWWVLAVVLASVEIFAPGAAFLWLGVAAACVGMVLVVFPDLGWQAQFGLFALLCIIAFAASRFIPRGKPGDTDEPGLNRRAEQYVGRTVVLESGVVNGRGRARVGDSLWTVSSTRDLPAGAAVRVVAADGVVLRVEPAGS</sequence>
<dbReference type="EMBL" id="CP051775">
    <property type="protein sequence ID" value="QJE73564.1"/>
    <property type="molecule type" value="Genomic_DNA"/>
</dbReference>